<dbReference type="SUPFAM" id="SSF50044">
    <property type="entry name" value="SH3-domain"/>
    <property type="match status" value="1"/>
</dbReference>
<sequence>MFVHRPVRWLVRSGEMTQMVWKTDELKLTFGKKFHKVPLHLFLFNDHLVITKKKSEQCYVCVEHCARSLVDVCASDAPAAAKHGLLLTLLENHEGRTVEMLMSCASETDSRRWVEALSPPSAAEAGEAVYAGWDCPQVAALYEYVPAQPDELRLTEGDVVNVTRKTSEDTAVCAIKS</sequence>
<evidence type="ECO:0000313" key="5">
    <source>
        <dbReference type="Proteomes" id="UP000324832"/>
    </source>
</evidence>
<dbReference type="AlphaFoldDB" id="A0A5E4QFP5"/>
<dbReference type="InterPro" id="IPR047271">
    <property type="entry name" value="Ephexin-like"/>
</dbReference>
<name>A0A5E4QFP5_9NEOP</name>
<dbReference type="Gene3D" id="2.30.29.30">
    <property type="entry name" value="Pleckstrin-homology domain (PH domain)/Phosphotyrosine-binding domain (PTB)"/>
    <property type="match status" value="1"/>
</dbReference>
<feature type="domain" description="SH3" evidence="3">
    <location>
        <begin position="133"/>
        <end position="177"/>
    </location>
</feature>
<dbReference type="Gene3D" id="2.30.30.40">
    <property type="entry name" value="SH3 Domains"/>
    <property type="match status" value="1"/>
</dbReference>
<dbReference type="EMBL" id="FZQP02002813">
    <property type="protein sequence ID" value="VVC96610.1"/>
    <property type="molecule type" value="Genomic_DNA"/>
</dbReference>
<keyword evidence="5" id="KW-1185">Reference proteome</keyword>
<dbReference type="PROSITE" id="PS50002">
    <property type="entry name" value="SH3"/>
    <property type="match status" value="1"/>
</dbReference>
<dbReference type="Proteomes" id="UP000324832">
    <property type="component" value="Unassembled WGS sequence"/>
</dbReference>
<gene>
    <name evidence="4" type="ORF">LSINAPIS_LOCUS8068</name>
</gene>
<evidence type="ECO:0000259" key="3">
    <source>
        <dbReference type="PROSITE" id="PS50002"/>
    </source>
</evidence>
<protein>
    <recommendedName>
        <fullName evidence="3">SH3 domain-containing protein</fullName>
    </recommendedName>
</protein>
<dbReference type="SUPFAM" id="SSF50729">
    <property type="entry name" value="PH domain-like"/>
    <property type="match status" value="1"/>
</dbReference>
<dbReference type="InterPro" id="IPR047270">
    <property type="entry name" value="PH_ephexin"/>
</dbReference>
<dbReference type="PANTHER" id="PTHR12845:SF5">
    <property type="entry name" value="EPHEXIN, ISOFORM D"/>
    <property type="match status" value="1"/>
</dbReference>
<dbReference type="InterPro" id="IPR011993">
    <property type="entry name" value="PH-like_dom_sf"/>
</dbReference>
<reference evidence="4 5" key="1">
    <citation type="submission" date="2017-07" db="EMBL/GenBank/DDBJ databases">
        <authorList>
            <person name="Talla V."/>
            <person name="Backstrom N."/>
        </authorList>
    </citation>
    <scope>NUCLEOTIDE SEQUENCE [LARGE SCALE GENOMIC DNA]</scope>
</reference>
<keyword evidence="1 2" id="KW-0728">SH3 domain</keyword>
<organism evidence="4 5">
    <name type="scientific">Leptidea sinapis</name>
    <dbReference type="NCBI Taxonomy" id="189913"/>
    <lineage>
        <taxon>Eukaryota</taxon>
        <taxon>Metazoa</taxon>
        <taxon>Ecdysozoa</taxon>
        <taxon>Arthropoda</taxon>
        <taxon>Hexapoda</taxon>
        <taxon>Insecta</taxon>
        <taxon>Pterygota</taxon>
        <taxon>Neoptera</taxon>
        <taxon>Endopterygota</taxon>
        <taxon>Lepidoptera</taxon>
        <taxon>Glossata</taxon>
        <taxon>Ditrysia</taxon>
        <taxon>Papilionoidea</taxon>
        <taxon>Pieridae</taxon>
        <taxon>Dismorphiinae</taxon>
        <taxon>Leptidea</taxon>
    </lineage>
</organism>
<dbReference type="PANTHER" id="PTHR12845">
    <property type="entry name" value="GUANINE NUCLEOTIDE EXCHANGE FACTOR"/>
    <property type="match status" value="1"/>
</dbReference>
<dbReference type="InterPro" id="IPR001452">
    <property type="entry name" value="SH3_domain"/>
</dbReference>
<accession>A0A5E4QFP5</accession>
<dbReference type="GO" id="GO:0005085">
    <property type="term" value="F:guanyl-nucleotide exchange factor activity"/>
    <property type="evidence" value="ECO:0007669"/>
    <property type="project" value="InterPro"/>
</dbReference>
<dbReference type="InterPro" id="IPR036028">
    <property type="entry name" value="SH3-like_dom_sf"/>
</dbReference>
<dbReference type="Pfam" id="PF00018">
    <property type="entry name" value="SH3_1"/>
    <property type="match status" value="1"/>
</dbReference>
<evidence type="ECO:0000256" key="2">
    <source>
        <dbReference type="PROSITE-ProRule" id="PRU00192"/>
    </source>
</evidence>
<evidence type="ECO:0000313" key="4">
    <source>
        <dbReference type="EMBL" id="VVC96610.1"/>
    </source>
</evidence>
<evidence type="ECO:0000256" key="1">
    <source>
        <dbReference type="ARBA" id="ARBA00022443"/>
    </source>
</evidence>
<proteinExistence type="predicted"/>
<dbReference type="CDD" id="cd01221">
    <property type="entry name" value="PH_ephexin"/>
    <property type="match status" value="1"/>
</dbReference>